<evidence type="ECO:0000256" key="1">
    <source>
        <dbReference type="ARBA" id="ARBA00004141"/>
    </source>
</evidence>
<dbReference type="GO" id="GO:0004674">
    <property type="term" value="F:protein serine/threonine kinase activity"/>
    <property type="evidence" value="ECO:0007669"/>
    <property type="project" value="UniProtKB-KW"/>
</dbReference>
<keyword evidence="6" id="KW-0547">Nucleotide-binding</keyword>
<evidence type="ECO:0000256" key="12">
    <source>
        <dbReference type="ARBA" id="ARBA00048679"/>
    </source>
</evidence>
<dbReference type="PANTHER" id="PTHR24363:SF0">
    <property type="entry name" value="SERINE_THREONINE KINASE LIKE DOMAIN CONTAINING 1"/>
    <property type="match status" value="1"/>
</dbReference>
<reference evidence="15 16" key="1">
    <citation type="submission" date="2016-04" db="EMBL/GenBank/DDBJ databases">
        <title>Draft Genome Assembly of the Bloom-forming Cyanobacterium Nodularia spumigena Strain CENA596 in Shrimp Production Ponds.</title>
        <authorList>
            <person name="Popin R.V."/>
            <person name="Rigonato J."/>
            <person name="Abreu V.A."/>
            <person name="Andreote A.P."/>
            <person name="Silveira S.B."/>
            <person name="Odebrecht C."/>
            <person name="Fiore M.F."/>
        </authorList>
    </citation>
    <scope>NUCLEOTIDE SEQUENCE [LARGE SCALE GENOMIC DNA]</scope>
    <source>
        <strain evidence="15 16">CENA596</strain>
    </source>
</reference>
<evidence type="ECO:0000256" key="3">
    <source>
        <dbReference type="ARBA" id="ARBA00022527"/>
    </source>
</evidence>
<dbReference type="OrthoDB" id="502056at2"/>
<evidence type="ECO:0000256" key="10">
    <source>
        <dbReference type="ARBA" id="ARBA00023136"/>
    </source>
</evidence>
<keyword evidence="5 13" id="KW-0812">Transmembrane</keyword>
<dbReference type="SMART" id="SM00220">
    <property type="entry name" value="S_TKc"/>
    <property type="match status" value="1"/>
</dbReference>
<evidence type="ECO:0000256" key="6">
    <source>
        <dbReference type="ARBA" id="ARBA00022741"/>
    </source>
</evidence>
<dbReference type="Pfam" id="PF00069">
    <property type="entry name" value="Pkinase"/>
    <property type="match status" value="1"/>
</dbReference>
<dbReference type="Gene3D" id="1.10.510.10">
    <property type="entry name" value="Transferase(Phosphotransferase) domain 1"/>
    <property type="match status" value="1"/>
</dbReference>
<evidence type="ECO:0000313" key="15">
    <source>
        <dbReference type="EMBL" id="KZL48510.1"/>
    </source>
</evidence>
<organism evidence="15 16">
    <name type="scientific">Nodularia spumigena CENA596</name>
    <dbReference type="NCBI Taxonomy" id="1819295"/>
    <lineage>
        <taxon>Bacteria</taxon>
        <taxon>Bacillati</taxon>
        <taxon>Cyanobacteriota</taxon>
        <taxon>Cyanophyceae</taxon>
        <taxon>Nostocales</taxon>
        <taxon>Nodulariaceae</taxon>
        <taxon>Nodularia</taxon>
    </lineage>
</organism>
<feature type="domain" description="Protein kinase" evidence="14">
    <location>
        <begin position="34"/>
        <end position="293"/>
    </location>
</feature>
<evidence type="ECO:0000256" key="4">
    <source>
        <dbReference type="ARBA" id="ARBA00022679"/>
    </source>
</evidence>
<dbReference type="Proteomes" id="UP000076555">
    <property type="component" value="Unassembled WGS sequence"/>
</dbReference>
<keyword evidence="4" id="KW-0808">Transferase</keyword>
<comment type="catalytic activity">
    <reaction evidence="12">
        <text>L-seryl-[protein] + ATP = O-phospho-L-seryl-[protein] + ADP + H(+)</text>
        <dbReference type="Rhea" id="RHEA:17989"/>
        <dbReference type="Rhea" id="RHEA-COMP:9863"/>
        <dbReference type="Rhea" id="RHEA-COMP:11604"/>
        <dbReference type="ChEBI" id="CHEBI:15378"/>
        <dbReference type="ChEBI" id="CHEBI:29999"/>
        <dbReference type="ChEBI" id="CHEBI:30616"/>
        <dbReference type="ChEBI" id="CHEBI:83421"/>
        <dbReference type="ChEBI" id="CHEBI:456216"/>
        <dbReference type="EC" id="2.7.11.1"/>
    </reaction>
</comment>
<dbReference type="PROSITE" id="PS50011">
    <property type="entry name" value="PROTEIN_KINASE_DOM"/>
    <property type="match status" value="1"/>
</dbReference>
<dbReference type="InterPro" id="IPR011009">
    <property type="entry name" value="Kinase-like_dom_sf"/>
</dbReference>
<dbReference type="SUPFAM" id="SSF56112">
    <property type="entry name" value="Protein kinase-like (PK-like)"/>
    <property type="match status" value="1"/>
</dbReference>
<dbReference type="AlphaFoldDB" id="A0A166IK96"/>
<dbReference type="Pfam" id="PF06271">
    <property type="entry name" value="RDD"/>
    <property type="match status" value="1"/>
</dbReference>
<dbReference type="NCBIfam" id="NF045510">
    <property type="entry name" value="4Cys_prefix_kin"/>
    <property type="match status" value="1"/>
</dbReference>
<comment type="subcellular location">
    <subcellularLocation>
        <location evidence="1">Membrane</location>
        <topology evidence="1">Multi-pass membrane protein</topology>
    </subcellularLocation>
</comment>
<accession>A0A166IK96</accession>
<dbReference type="PANTHER" id="PTHR24363">
    <property type="entry name" value="SERINE/THREONINE PROTEIN KINASE"/>
    <property type="match status" value="1"/>
</dbReference>
<sequence>MSYCINPQCPQPQNTRQPLFCQSCGSDLLLEGCYRVIRPLGGGGFANTYEVDDSGTAKVLKVLFNTHPKAVELFQKEAAVLSILQHPGIPKVDSDGGYFTYLPRNSQEPLHCLVMEKIEGMDLAEYLAERKHQPISERAAVRWLKQLAEILHQVHQQQYFHRDIKPANIMLRPNGQLVLIDFGTAREVTQTFINKVAGQQVTGIISAGYTPREQMNGKAVPQSDFFALGRTFVYLLTGKSPDSFAEDSRNGELIWRDHAAGISDKLVEFIDYLMDPFPGNRPQDTQEILHKLAKFDTASPAFGQNTGNNQSANYYNQISQTIASKSPAVNQGVNYSPYYAGFKRRTLAYFIDILITVFILFIASFIMVEYSYSIDVIILIGWIIPTWLYFAVFESSEKQATLGKMVGKIVVTDLEGKTISFWRATGRFLVKAFFTLLTLIGFGLIDVIFILFNKNKRSLHDILAGTLVTKKPPRY</sequence>
<dbReference type="InterPro" id="IPR008271">
    <property type="entry name" value="Ser/Thr_kinase_AS"/>
</dbReference>
<protein>
    <recommendedName>
        <fullName evidence="2">non-specific serine/threonine protein kinase</fullName>
        <ecNumber evidence="2">2.7.11.1</ecNumber>
    </recommendedName>
</protein>
<evidence type="ECO:0000259" key="14">
    <source>
        <dbReference type="PROSITE" id="PS50011"/>
    </source>
</evidence>
<comment type="caution">
    <text evidence="15">The sequence shown here is derived from an EMBL/GenBank/DDBJ whole genome shotgun (WGS) entry which is preliminary data.</text>
</comment>
<evidence type="ECO:0000256" key="9">
    <source>
        <dbReference type="ARBA" id="ARBA00022989"/>
    </source>
</evidence>
<feature type="transmembrane region" description="Helical" evidence="13">
    <location>
        <begin position="372"/>
        <end position="392"/>
    </location>
</feature>
<dbReference type="GO" id="GO:0005524">
    <property type="term" value="F:ATP binding"/>
    <property type="evidence" value="ECO:0007669"/>
    <property type="project" value="UniProtKB-KW"/>
</dbReference>
<dbReference type="CDD" id="cd14014">
    <property type="entry name" value="STKc_PknB_like"/>
    <property type="match status" value="1"/>
</dbReference>
<dbReference type="RefSeq" id="WP_063873896.1">
    <property type="nucleotide sequence ID" value="NZ_CAWMRI010000240.1"/>
</dbReference>
<keyword evidence="9 13" id="KW-1133">Transmembrane helix</keyword>
<evidence type="ECO:0000256" key="2">
    <source>
        <dbReference type="ARBA" id="ARBA00012513"/>
    </source>
</evidence>
<proteinExistence type="predicted"/>
<keyword evidence="7 15" id="KW-0418">Kinase</keyword>
<keyword evidence="3 15" id="KW-0723">Serine/threonine-protein kinase</keyword>
<feature type="transmembrane region" description="Helical" evidence="13">
    <location>
        <begin position="428"/>
        <end position="452"/>
    </location>
</feature>
<evidence type="ECO:0000256" key="11">
    <source>
        <dbReference type="ARBA" id="ARBA00047899"/>
    </source>
</evidence>
<dbReference type="PROSITE" id="PS00108">
    <property type="entry name" value="PROTEIN_KINASE_ST"/>
    <property type="match status" value="1"/>
</dbReference>
<evidence type="ECO:0000256" key="13">
    <source>
        <dbReference type="SAM" id="Phobius"/>
    </source>
</evidence>
<dbReference type="EC" id="2.7.11.1" evidence="2"/>
<evidence type="ECO:0000256" key="7">
    <source>
        <dbReference type="ARBA" id="ARBA00022777"/>
    </source>
</evidence>
<gene>
    <name evidence="15" type="ORF">A2T98_17665</name>
</gene>
<dbReference type="GO" id="GO:0016020">
    <property type="term" value="C:membrane"/>
    <property type="evidence" value="ECO:0007669"/>
    <property type="project" value="UniProtKB-SubCell"/>
</dbReference>
<keyword evidence="10 13" id="KW-0472">Membrane</keyword>
<name>A0A166IK96_NODSP</name>
<dbReference type="InterPro" id="IPR000719">
    <property type="entry name" value="Prot_kinase_dom"/>
</dbReference>
<evidence type="ECO:0000256" key="8">
    <source>
        <dbReference type="ARBA" id="ARBA00022840"/>
    </source>
</evidence>
<keyword evidence="8" id="KW-0067">ATP-binding</keyword>
<dbReference type="Gene3D" id="3.30.200.20">
    <property type="entry name" value="Phosphorylase Kinase, domain 1"/>
    <property type="match status" value="1"/>
</dbReference>
<comment type="catalytic activity">
    <reaction evidence="11">
        <text>L-threonyl-[protein] + ATP = O-phospho-L-threonyl-[protein] + ADP + H(+)</text>
        <dbReference type="Rhea" id="RHEA:46608"/>
        <dbReference type="Rhea" id="RHEA-COMP:11060"/>
        <dbReference type="Rhea" id="RHEA-COMP:11605"/>
        <dbReference type="ChEBI" id="CHEBI:15378"/>
        <dbReference type="ChEBI" id="CHEBI:30013"/>
        <dbReference type="ChEBI" id="CHEBI:30616"/>
        <dbReference type="ChEBI" id="CHEBI:61977"/>
        <dbReference type="ChEBI" id="CHEBI:456216"/>
        <dbReference type="EC" id="2.7.11.1"/>
    </reaction>
</comment>
<evidence type="ECO:0000313" key="16">
    <source>
        <dbReference type="Proteomes" id="UP000076555"/>
    </source>
</evidence>
<feature type="transmembrane region" description="Helical" evidence="13">
    <location>
        <begin position="347"/>
        <end position="366"/>
    </location>
</feature>
<evidence type="ECO:0000256" key="5">
    <source>
        <dbReference type="ARBA" id="ARBA00022692"/>
    </source>
</evidence>
<dbReference type="InterPro" id="IPR010432">
    <property type="entry name" value="RDD"/>
</dbReference>
<dbReference type="EMBL" id="LWAJ01000240">
    <property type="protein sequence ID" value="KZL48510.1"/>
    <property type="molecule type" value="Genomic_DNA"/>
</dbReference>